<name>A0A4Y2Q0Q9_ARAVE</name>
<protein>
    <recommendedName>
        <fullName evidence="1">DUF4817 domain-containing protein</fullName>
    </recommendedName>
</protein>
<sequence length="147" mass="16729">MLLSGLNIKYAYNPKKIVVSPKWADVQLKIVFFLVKTFYLCDQRLAETLRKWSSAFKNRPKPSSSMLTALIAKFERTGSVADDKVIIKTKQKTARRSEKITAAKIIVEGEPSTSTQHLAQQLDVSRATALRTHAETSSHYLLRWQTF</sequence>
<accession>A0A4Y2Q0Q9</accession>
<evidence type="ECO:0000259" key="1">
    <source>
        <dbReference type="Pfam" id="PF16087"/>
    </source>
</evidence>
<feature type="domain" description="DUF4817" evidence="1">
    <location>
        <begin position="32"/>
        <end position="81"/>
    </location>
</feature>
<evidence type="ECO:0000313" key="3">
    <source>
        <dbReference type="Proteomes" id="UP000499080"/>
    </source>
</evidence>
<dbReference type="Proteomes" id="UP000499080">
    <property type="component" value="Unassembled WGS sequence"/>
</dbReference>
<evidence type="ECO:0000313" key="2">
    <source>
        <dbReference type="EMBL" id="GBN55926.1"/>
    </source>
</evidence>
<proteinExistence type="predicted"/>
<gene>
    <name evidence="2" type="ORF">AVEN_80699_1</name>
</gene>
<dbReference type="Pfam" id="PF16087">
    <property type="entry name" value="DUF4817"/>
    <property type="match status" value="1"/>
</dbReference>
<reference evidence="2 3" key="1">
    <citation type="journal article" date="2019" name="Sci. Rep.">
        <title>Orb-weaving spider Araneus ventricosus genome elucidates the spidroin gene catalogue.</title>
        <authorList>
            <person name="Kono N."/>
            <person name="Nakamura H."/>
            <person name="Ohtoshi R."/>
            <person name="Moran D.A.P."/>
            <person name="Shinohara A."/>
            <person name="Yoshida Y."/>
            <person name="Fujiwara M."/>
            <person name="Mori M."/>
            <person name="Tomita M."/>
            <person name="Arakawa K."/>
        </authorList>
    </citation>
    <scope>NUCLEOTIDE SEQUENCE [LARGE SCALE GENOMIC DNA]</scope>
</reference>
<comment type="caution">
    <text evidence="2">The sequence shown here is derived from an EMBL/GenBank/DDBJ whole genome shotgun (WGS) entry which is preliminary data.</text>
</comment>
<keyword evidence="3" id="KW-1185">Reference proteome</keyword>
<dbReference type="AlphaFoldDB" id="A0A4Y2Q0Q9"/>
<organism evidence="2 3">
    <name type="scientific">Araneus ventricosus</name>
    <name type="common">Orbweaver spider</name>
    <name type="synonym">Epeira ventricosa</name>
    <dbReference type="NCBI Taxonomy" id="182803"/>
    <lineage>
        <taxon>Eukaryota</taxon>
        <taxon>Metazoa</taxon>
        <taxon>Ecdysozoa</taxon>
        <taxon>Arthropoda</taxon>
        <taxon>Chelicerata</taxon>
        <taxon>Arachnida</taxon>
        <taxon>Araneae</taxon>
        <taxon>Araneomorphae</taxon>
        <taxon>Entelegynae</taxon>
        <taxon>Araneoidea</taxon>
        <taxon>Araneidae</taxon>
        <taxon>Araneus</taxon>
    </lineage>
</organism>
<dbReference type="InterPro" id="IPR032135">
    <property type="entry name" value="DUF4817"/>
</dbReference>
<dbReference type="EMBL" id="BGPR01012408">
    <property type="protein sequence ID" value="GBN55926.1"/>
    <property type="molecule type" value="Genomic_DNA"/>
</dbReference>